<dbReference type="InterPro" id="IPR026590">
    <property type="entry name" value="Ssirtuin_cat_dom"/>
</dbReference>
<evidence type="ECO:0000259" key="2">
    <source>
        <dbReference type="PROSITE" id="PS50305"/>
    </source>
</evidence>
<dbReference type="Pfam" id="PF13289">
    <property type="entry name" value="SIR2_2"/>
    <property type="match status" value="1"/>
</dbReference>
<evidence type="ECO:0000256" key="1">
    <source>
        <dbReference type="ARBA" id="ARBA00023027"/>
    </source>
</evidence>
<feature type="domain" description="Deacetylase sirtuin-type" evidence="2">
    <location>
        <begin position="1"/>
        <end position="315"/>
    </location>
</feature>
<organism evidence="3">
    <name type="scientific">freshwater metagenome</name>
    <dbReference type="NCBI Taxonomy" id="449393"/>
    <lineage>
        <taxon>unclassified sequences</taxon>
        <taxon>metagenomes</taxon>
        <taxon>ecological metagenomes</taxon>
    </lineage>
</organism>
<gene>
    <name evidence="3" type="ORF">UFOPK3472_01548</name>
</gene>
<dbReference type="SUPFAM" id="SSF52467">
    <property type="entry name" value="DHS-like NAD/FAD-binding domain"/>
    <property type="match status" value="1"/>
</dbReference>
<sequence>MPISRAAFVETFGQAVLAGNAAIFVGAGLSRAAGYPDWGSLLAPMQERCSIPAHRDLPLVAEFIALDAANGGRDALESHILTTITGIDPVPSSSHVDLGRLDVKELWTTNYDRLLETAIPEAVVVAAEQSVHNIASRRRAIIKMHGSINSADQWELAPIITRSDYERYETEHPRIWTVLRSSYMSRTILFLGFSFTDPNIEILLRLARTLGTASGDKHLAVMKPPNGPNDSAEDMQRYRLQAADLENSGISICEVDSHEEIRDVTAELVLRTRPPHLFISGSSNIKNATDSQNEEILEPWCAAIATMLVDEPDWTITSLGGPAGWYTSRNVARTRRKEQDYDPSKIVIHFRGKNEPPEVPPERVGTAIYSDLTREQLVHSLLDECRSLLAISGGTRTAEEIEWAVQRRVAVVPLAAAGGAAREYWAKHRDDPPAIGSRPTDRKTWALLDDSDHTVAARAAKRLLKQAMYESEGTS</sequence>
<keyword evidence="1" id="KW-0520">NAD</keyword>
<protein>
    <submittedName>
        <fullName evidence="3">Unannotated protein</fullName>
    </submittedName>
</protein>
<accession>A0A6J7F1B9</accession>
<dbReference type="PROSITE" id="PS50305">
    <property type="entry name" value="SIRTUIN"/>
    <property type="match status" value="1"/>
</dbReference>
<reference evidence="3" key="1">
    <citation type="submission" date="2020-05" db="EMBL/GenBank/DDBJ databases">
        <authorList>
            <person name="Chiriac C."/>
            <person name="Salcher M."/>
            <person name="Ghai R."/>
            <person name="Kavagutti S V."/>
        </authorList>
    </citation>
    <scope>NUCLEOTIDE SEQUENCE</scope>
</reference>
<dbReference type="EMBL" id="CAFBLX010000087">
    <property type="protein sequence ID" value="CAB4887374.1"/>
    <property type="molecule type" value="Genomic_DNA"/>
</dbReference>
<name>A0A6J7F1B9_9ZZZZ</name>
<dbReference type="InterPro" id="IPR029035">
    <property type="entry name" value="DHS-like_NAD/FAD-binding_dom"/>
</dbReference>
<proteinExistence type="predicted"/>
<dbReference type="AlphaFoldDB" id="A0A6J7F1B9"/>
<evidence type="ECO:0000313" key="3">
    <source>
        <dbReference type="EMBL" id="CAB4887374.1"/>
    </source>
</evidence>